<protein>
    <submittedName>
        <fullName evidence="1">Uncharacterized protein</fullName>
    </submittedName>
</protein>
<dbReference type="RefSeq" id="WP_265046084.1">
    <property type="nucleotide sequence ID" value="NZ_CP100390.1"/>
</dbReference>
<gene>
    <name evidence="1" type="ORF">NKI27_10885</name>
</gene>
<organism evidence="1 2">
    <name type="scientific">Alkalimarinus alittae</name>
    <dbReference type="NCBI Taxonomy" id="2961619"/>
    <lineage>
        <taxon>Bacteria</taxon>
        <taxon>Pseudomonadati</taxon>
        <taxon>Pseudomonadota</taxon>
        <taxon>Gammaproteobacteria</taxon>
        <taxon>Alteromonadales</taxon>
        <taxon>Alteromonadaceae</taxon>
        <taxon>Alkalimarinus</taxon>
    </lineage>
</organism>
<dbReference type="EMBL" id="CP100390">
    <property type="protein sequence ID" value="UZE94592.1"/>
    <property type="molecule type" value="Genomic_DNA"/>
</dbReference>
<evidence type="ECO:0000313" key="2">
    <source>
        <dbReference type="Proteomes" id="UP001163739"/>
    </source>
</evidence>
<accession>A0ABY6MXS7</accession>
<evidence type="ECO:0000313" key="1">
    <source>
        <dbReference type="EMBL" id="UZE94592.1"/>
    </source>
</evidence>
<sequence>MNLLESQTAFITTLIKEHAPQDTLQLGLGNLDLTLSVCQALNQLDNAALTLITPSLSQHSSFLKEMNKLKIGMLSDLVELIRTPADEVLPDFYFQNRTIDLAIINENEAFDQALVAFYYVDKMLVSKGTVIINDADSPVMKKLCRYLVTEREYTLQRTLESTKKGPVVSRLLRKQFNRAPEIIKNTVKTFINSELLISDEDLGLECSMVALTKRAEEGEIDMDFDTLLESIINE</sequence>
<name>A0ABY6MXS7_9ALTE</name>
<dbReference type="Gene3D" id="3.40.50.150">
    <property type="entry name" value="Vaccinia Virus protein VP39"/>
    <property type="match status" value="1"/>
</dbReference>
<dbReference type="Pfam" id="PF13578">
    <property type="entry name" value="Methyltransf_24"/>
    <property type="match status" value="1"/>
</dbReference>
<dbReference type="Proteomes" id="UP001163739">
    <property type="component" value="Chromosome"/>
</dbReference>
<dbReference type="InterPro" id="IPR029063">
    <property type="entry name" value="SAM-dependent_MTases_sf"/>
</dbReference>
<reference evidence="1" key="1">
    <citation type="submission" date="2022-06" db="EMBL/GenBank/DDBJ databases">
        <title>Alkalimarinus sp. nov., isolated from gut of a Alitta virens.</title>
        <authorList>
            <person name="Yang A.I."/>
            <person name="Shin N.-R."/>
        </authorList>
    </citation>
    <scope>NUCLEOTIDE SEQUENCE</scope>
    <source>
        <strain evidence="1">A2M4</strain>
    </source>
</reference>
<keyword evidence="2" id="KW-1185">Reference proteome</keyword>
<proteinExistence type="predicted"/>